<protein>
    <submittedName>
        <fullName evidence="1">Uncharacterized protein</fullName>
    </submittedName>
</protein>
<evidence type="ECO:0000313" key="2">
    <source>
        <dbReference type="Proteomes" id="UP000016608"/>
    </source>
</evidence>
<accession>U2PIU8</accession>
<proteinExistence type="predicted"/>
<dbReference type="AlphaFoldDB" id="U2PIU8"/>
<dbReference type="HOGENOM" id="CLU_3043528_0_0_9"/>
<dbReference type="Proteomes" id="UP000016608">
    <property type="component" value="Unassembled WGS sequence"/>
</dbReference>
<keyword evidence="2" id="KW-1185">Reference proteome</keyword>
<reference evidence="1 2" key="1">
    <citation type="submission" date="2013-06" db="EMBL/GenBank/DDBJ databases">
        <authorList>
            <person name="Weinstock G."/>
            <person name="Sodergren E."/>
            <person name="Lobos E.A."/>
            <person name="Fulton L."/>
            <person name="Fulton R."/>
            <person name="Courtney L."/>
            <person name="Fronick C."/>
            <person name="O'Laughlin M."/>
            <person name="Godfrey J."/>
            <person name="Wilson R.M."/>
            <person name="Miner T."/>
            <person name="Farmer C."/>
            <person name="Delehaunty K."/>
            <person name="Cordes M."/>
            <person name="Minx P."/>
            <person name="Tomlinson C."/>
            <person name="Chen J."/>
            <person name="Wollam A."/>
            <person name="Pepin K.H."/>
            <person name="Bhonagiri V."/>
            <person name="Zhang X."/>
            <person name="Warren W."/>
            <person name="Mitreva M."/>
            <person name="Mardis E.R."/>
            <person name="Wilson R.K."/>
        </authorList>
    </citation>
    <scope>NUCLEOTIDE SEQUENCE [LARGE SCALE GENOMIC DNA]</scope>
    <source>
        <strain evidence="1 2">ATCC 29099</strain>
    </source>
</reference>
<organism evidence="1 2">
    <name type="scientific">Eubacterium ramulus ATCC 29099</name>
    <dbReference type="NCBI Taxonomy" id="1256908"/>
    <lineage>
        <taxon>Bacteria</taxon>
        <taxon>Bacillati</taxon>
        <taxon>Bacillota</taxon>
        <taxon>Clostridia</taxon>
        <taxon>Eubacteriales</taxon>
        <taxon>Eubacteriaceae</taxon>
        <taxon>Eubacterium</taxon>
    </lineage>
</organism>
<evidence type="ECO:0000313" key="1">
    <source>
        <dbReference type="EMBL" id="ERK50445.1"/>
    </source>
</evidence>
<comment type="caution">
    <text evidence="1">The sequence shown here is derived from an EMBL/GenBank/DDBJ whole genome shotgun (WGS) entry which is preliminary data.</text>
</comment>
<sequence length="54" mass="6344">MPQKISFIPELLSKNRIISVCIFCQKQTAMLSNRKHNCLLKSSSRRTIFRFLTD</sequence>
<dbReference type="EMBL" id="AWVJ01000050">
    <property type="protein sequence ID" value="ERK50445.1"/>
    <property type="molecule type" value="Genomic_DNA"/>
</dbReference>
<name>U2PIU8_EUBRA</name>
<gene>
    <name evidence="1" type="ORF">HMPREF0373_00707</name>
</gene>